<dbReference type="InterPro" id="IPR045024">
    <property type="entry name" value="NDH-2"/>
</dbReference>
<evidence type="ECO:0000256" key="5">
    <source>
        <dbReference type="ARBA" id="ARBA00023002"/>
    </source>
</evidence>
<gene>
    <name evidence="9" type="ORF">IQ26_06294</name>
</gene>
<keyword evidence="3" id="KW-0285">Flavoprotein</keyword>
<dbReference type="EC" id="1.6.5.9" evidence="2"/>
<evidence type="ECO:0000259" key="8">
    <source>
        <dbReference type="Pfam" id="PF07992"/>
    </source>
</evidence>
<evidence type="ECO:0000256" key="7">
    <source>
        <dbReference type="ARBA" id="ARBA00047599"/>
    </source>
</evidence>
<sequence>MRALDETGAIVAGQVMSGGHVAPARRPRVVIIGAGFGGINAAIGLKKADVEVTVIDRRNYHLFQPLLYQVATAGLSPAQIAMPIRHILRRQKNATVLMDKVDDIDKDARLVITGSRRVPYDCLVVATGARHAYFGHDDWEELAPGLKTIGDATEVRARILAAFEKAGVNEDPTSRARLLTFVIVGGGPTGVELAGAIAELARKAIVSEFRRIDSSTARIVLAEAGPRMLPAFPESLSASAKKQPERLGVEVRLGQAVTQCDENGVVLADGRAIASACVLWAAGVQASRAAKWLKAEPDRSGRVIVCEDLSLPAHPEVFVIGDTAFVVGEDGKPVPGIAPAAKQMGKYVAKADQGAACGKTDRSVPLHRLWQPRYDRPQGSRRRFRLDQAERVHRLAAVELCAPLVPGRLPQPHRRFPRLGMGLCHIRPRCTPNHRTTQHLIESLPADRTRPRPVALLLLADLSTAGFGRLTWERGRSAISQKPNASSQIAR</sequence>
<organism evidence="9 10">
    <name type="scientific">Mesorhizobium tianshanense</name>
    <dbReference type="NCBI Taxonomy" id="39844"/>
    <lineage>
        <taxon>Bacteria</taxon>
        <taxon>Pseudomonadati</taxon>
        <taxon>Pseudomonadota</taxon>
        <taxon>Alphaproteobacteria</taxon>
        <taxon>Hyphomicrobiales</taxon>
        <taxon>Phyllobacteriaceae</taxon>
        <taxon>Mesorhizobium</taxon>
    </lineage>
</organism>
<keyword evidence="6" id="KW-0520">NAD</keyword>
<comment type="caution">
    <text evidence="9">The sequence shown here is derived from an EMBL/GenBank/DDBJ whole genome shotgun (WGS) entry which is preliminary data.</text>
</comment>
<evidence type="ECO:0000256" key="2">
    <source>
        <dbReference type="ARBA" id="ARBA00012637"/>
    </source>
</evidence>
<dbReference type="PANTHER" id="PTHR43706">
    <property type="entry name" value="NADH DEHYDROGENASE"/>
    <property type="match status" value="1"/>
</dbReference>
<evidence type="ECO:0000313" key="9">
    <source>
        <dbReference type="EMBL" id="TWI24154.1"/>
    </source>
</evidence>
<dbReference type="PRINTS" id="PR00411">
    <property type="entry name" value="PNDRDTASEI"/>
</dbReference>
<dbReference type="SUPFAM" id="SSF51905">
    <property type="entry name" value="FAD/NAD(P)-binding domain"/>
    <property type="match status" value="2"/>
</dbReference>
<dbReference type="AlphaFoldDB" id="A0A562MW73"/>
<evidence type="ECO:0000256" key="3">
    <source>
        <dbReference type="ARBA" id="ARBA00022630"/>
    </source>
</evidence>
<evidence type="ECO:0000313" key="10">
    <source>
        <dbReference type="Proteomes" id="UP000317122"/>
    </source>
</evidence>
<dbReference type="Proteomes" id="UP000317122">
    <property type="component" value="Unassembled WGS sequence"/>
</dbReference>
<evidence type="ECO:0000256" key="4">
    <source>
        <dbReference type="ARBA" id="ARBA00022827"/>
    </source>
</evidence>
<dbReference type="PRINTS" id="PR00368">
    <property type="entry name" value="FADPNR"/>
</dbReference>
<evidence type="ECO:0000256" key="6">
    <source>
        <dbReference type="ARBA" id="ARBA00023027"/>
    </source>
</evidence>
<dbReference type="GO" id="GO:0050136">
    <property type="term" value="F:NADH dehydrogenase (quinone) (non-electrogenic) activity"/>
    <property type="evidence" value="ECO:0007669"/>
    <property type="project" value="UniProtKB-EC"/>
</dbReference>
<proteinExistence type="inferred from homology"/>
<feature type="domain" description="FAD/NAD(P)-binding" evidence="8">
    <location>
        <begin position="28"/>
        <end position="345"/>
    </location>
</feature>
<dbReference type="InterPro" id="IPR036188">
    <property type="entry name" value="FAD/NAD-bd_sf"/>
</dbReference>
<keyword evidence="5" id="KW-0560">Oxidoreductase</keyword>
<comment type="catalytic activity">
    <reaction evidence="7">
        <text>a quinone + NADH + H(+) = a quinol + NAD(+)</text>
        <dbReference type="Rhea" id="RHEA:46160"/>
        <dbReference type="ChEBI" id="CHEBI:15378"/>
        <dbReference type="ChEBI" id="CHEBI:24646"/>
        <dbReference type="ChEBI" id="CHEBI:57540"/>
        <dbReference type="ChEBI" id="CHEBI:57945"/>
        <dbReference type="ChEBI" id="CHEBI:132124"/>
        <dbReference type="EC" id="1.6.5.9"/>
    </reaction>
</comment>
<dbReference type="PANTHER" id="PTHR43706:SF47">
    <property type="entry name" value="EXTERNAL NADH-UBIQUINONE OXIDOREDUCTASE 1, MITOCHONDRIAL-RELATED"/>
    <property type="match status" value="1"/>
</dbReference>
<dbReference type="InterPro" id="IPR023753">
    <property type="entry name" value="FAD/NAD-binding_dom"/>
</dbReference>
<protein>
    <recommendedName>
        <fullName evidence="2">NADH:ubiquinone reductase (non-electrogenic)</fullName>
        <ecNumber evidence="2">1.6.5.9</ecNumber>
    </recommendedName>
</protein>
<dbReference type="EMBL" id="VLKT01000056">
    <property type="protein sequence ID" value="TWI24154.1"/>
    <property type="molecule type" value="Genomic_DNA"/>
</dbReference>
<name>A0A562MW73_9HYPH</name>
<comment type="similarity">
    <text evidence="1">Belongs to the NADH dehydrogenase family.</text>
</comment>
<dbReference type="Gene3D" id="3.50.50.100">
    <property type="match status" value="1"/>
</dbReference>
<reference evidence="9 10" key="1">
    <citation type="journal article" date="2015" name="Stand. Genomic Sci.">
        <title>Genomic Encyclopedia of Bacterial and Archaeal Type Strains, Phase III: the genomes of soil and plant-associated and newly described type strains.</title>
        <authorList>
            <person name="Whitman W.B."/>
            <person name="Woyke T."/>
            <person name="Klenk H.P."/>
            <person name="Zhou Y."/>
            <person name="Lilburn T.G."/>
            <person name="Beck B.J."/>
            <person name="De Vos P."/>
            <person name="Vandamme P."/>
            <person name="Eisen J.A."/>
            <person name="Garrity G."/>
            <person name="Hugenholtz P."/>
            <person name="Kyrpides N.C."/>
        </authorList>
    </citation>
    <scope>NUCLEOTIDE SEQUENCE [LARGE SCALE GENOMIC DNA]</scope>
    <source>
        <strain evidence="9 10">CGMCC 1.2546</strain>
    </source>
</reference>
<accession>A0A562MW73</accession>
<dbReference type="Pfam" id="PF07992">
    <property type="entry name" value="Pyr_redox_2"/>
    <property type="match status" value="1"/>
</dbReference>
<keyword evidence="4" id="KW-0274">FAD</keyword>
<keyword evidence="10" id="KW-1185">Reference proteome</keyword>
<evidence type="ECO:0000256" key="1">
    <source>
        <dbReference type="ARBA" id="ARBA00005272"/>
    </source>
</evidence>